<evidence type="ECO:0008006" key="3">
    <source>
        <dbReference type="Google" id="ProtNLM"/>
    </source>
</evidence>
<keyword evidence="2" id="KW-1185">Reference proteome</keyword>
<protein>
    <recommendedName>
        <fullName evidence="3">Transposable element Tcb1 transposase</fullName>
    </recommendedName>
</protein>
<evidence type="ECO:0000313" key="2">
    <source>
        <dbReference type="Proteomes" id="UP001235939"/>
    </source>
</evidence>
<dbReference type="InterPro" id="IPR036397">
    <property type="entry name" value="RNaseH_sf"/>
</dbReference>
<gene>
    <name evidence="1" type="ORF">LAZ67_2005222</name>
</gene>
<evidence type="ECO:0000313" key="1">
    <source>
        <dbReference type="EMBL" id="UYV63662.1"/>
    </source>
</evidence>
<organism evidence="1 2">
    <name type="scientific">Cordylochernes scorpioides</name>
    <dbReference type="NCBI Taxonomy" id="51811"/>
    <lineage>
        <taxon>Eukaryota</taxon>
        <taxon>Metazoa</taxon>
        <taxon>Ecdysozoa</taxon>
        <taxon>Arthropoda</taxon>
        <taxon>Chelicerata</taxon>
        <taxon>Arachnida</taxon>
        <taxon>Pseudoscorpiones</taxon>
        <taxon>Cheliferoidea</taxon>
        <taxon>Chernetidae</taxon>
        <taxon>Cordylochernes</taxon>
    </lineage>
</organism>
<dbReference type="Proteomes" id="UP001235939">
    <property type="component" value="Chromosome 02"/>
</dbReference>
<sequence>MDRTTQTSPTTVVSGAITCNCADWERIVFSDESRFLLCPDDRRKRVWRRPGQRVDPGLTVEHHTGPQQGVMVWGAISFDSRTPLVVIPGTLTAQRWINEEKRHLLIVKQSCAIYRNKSLILKIIPELAKYRFLINQEKLIREVLQYLTTLREGSSTVFNNSPRGSSTVFNNSPGGSSTVFSNSPVRGHLSLKDTLALQIGVLYRETSPTTVVSGAITCNCADWERIVFSDESRFLLCPDDRRKRVWRRPGQRVDPGLTVEHHTGPQQGVMVWGAISFDSRTPLVVIPGTLTAQRTRGTGHDIHGCMDRSDLLYGQDITTINPEEDIHTDKTPQLAGIVIRVHGPI</sequence>
<name>A0ABY6K7J2_9ARAC</name>
<dbReference type="EMBL" id="CP092864">
    <property type="protein sequence ID" value="UYV63662.1"/>
    <property type="molecule type" value="Genomic_DNA"/>
</dbReference>
<accession>A0ABY6K7J2</accession>
<proteinExistence type="predicted"/>
<reference evidence="1 2" key="1">
    <citation type="submission" date="2022-01" db="EMBL/GenBank/DDBJ databases">
        <title>A chromosomal length assembly of Cordylochernes scorpioides.</title>
        <authorList>
            <person name="Zeh D."/>
            <person name="Zeh J."/>
        </authorList>
    </citation>
    <scope>NUCLEOTIDE SEQUENCE [LARGE SCALE GENOMIC DNA]</scope>
    <source>
        <strain evidence="1">IN4F17</strain>
        <tissue evidence="1">Whole Body</tissue>
    </source>
</reference>
<dbReference type="Gene3D" id="3.30.420.10">
    <property type="entry name" value="Ribonuclease H-like superfamily/Ribonuclease H"/>
    <property type="match status" value="2"/>
</dbReference>